<dbReference type="AlphaFoldDB" id="A0A9W8VQC9"/>
<proteinExistence type="predicted"/>
<dbReference type="Proteomes" id="UP001152049">
    <property type="component" value="Unassembled WGS sequence"/>
</dbReference>
<protein>
    <submittedName>
        <fullName evidence="1">Uncharacterized protein</fullName>
    </submittedName>
</protein>
<evidence type="ECO:0000313" key="1">
    <source>
        <dbReference type="EMBL" id="KAJ4271309.1"/>
    </source>
</evidence>
<reference evidence="1" key="1">
    <citation type="submission" date="2022-09" db="EMBL/GenBank/DDBJ databases">
        <title>Fusarium specimens isolated from Avocado Roots.</title>
        <authorList>
            <person name="Stajich J."/>
            <person name="Roper C."/>
            <person name="Heimlech-Rivalta G."/>
        </authorList>
    </citation>
    <scope>NUCLEOTIDE SEQUENCE</scope>
    <source>
        <strain evidence="1">CF00136</strain>
    </source>
</reference>
<sequence length="298" mass="33890">MPNTFAGGIEHKMILGLRCGLTSKVPGDKWPLRRGPATQFYSYEKPLRVAAPGPQNHHPPLKTSLQDHKAQHLPSTPDEQLYSLRTGSSVAVITDTDRSMNREAVCEVIDMIARRFSHIPYAVSGLAAMVYYGYNAHPFKVSIVCPAHTRENQKGWAIAQGMMPIPRRPDIWGLATTDGLVRQIRVRFPYDFEDIHMLKVGDSAVTILSLAGLADELARTYVNELKYSSLERQEGLAEELVWILKKIIRSRRPEHMLTPERTPHLVKETFWLPFSLSYPDTVPLFEKAGWRIPNEEWH</sequence>
<organism evidence="1 2">
    <name type="scientific">Fusarium torreyae</name>
    <dbReference type="NCBI Taxonomy" id="1237075"/>
    <lineage>
        <taxon>Eukaryota</taxon>
        <taxon>Fungi</taxon>
        <taxon>Dikarya</taxon>
        <taxon>Ascomycota</taxon>
        <taxon>Pezizomycotina</taxon>
        <taxon>Sordariomycetes</taxon>
        <taxon>Hypocreomycetidae</taxon>
        <taxon>Hypocreales</taxon>
        <taxon>Nectriaceae</taxon>
        <taxon>Fusarium</taxon>
    </lineage>
</organism>
<accession>A0A9W8VQC9</accession>
<evidence type="ECO:0000313" key="2">
    <source>
        <dbReference type="Proteomes" id="UP001152049"/>
    </source>
</evidence>
<comment type="caution">
    <text evidence="1">The sequence shown here is derived from an EMBL/GenBank/DDBJ whole genome shotgun (WGS) entry which is preliminary data.</text>
</comment>
<name>A0A9W8VQC9_9HYPO</name>
<keyword evidence="2" id="KW-1185">Reference proteome</keyword>
<dbReference type="EMBL" id="JAOQAZ010000001">
    <property type="protein sequence ID" value="KAJ4271309.1"/>
    <property type="molecule type" value="Genomic_DNA"/>
</dbReference>
<dbReference type="OrthoDB" id="5236058at2759"/>
<gene>
    <name evidence="1" type="ORF">NW762_000011</name>
</gene>